<sequence>MKTLIQRSTTRLTHREGSDKKCCDDGDHCCGLNDKCLPGGCLPPGAEDCGNGYHCDKGDKCTSGGGCIPLVMDVISSFLHIDSIIVAITCSICCTLGCGKMSKWRLL</sequence>
<dbReference type="EMBL" id="CAJVPP010009874">
    <property type="protein sequence ID" value="CAG8707461.1"/>
    <property type="molecule type" value="Genomic_DNA"/>
</dbReference>
<proteinExistence type="predicted"/>
<keyword evidence="2" id="KW-1185">Reference proteome</keyword>
<organism evidence="1 2">
    <name type="scientific">Funneliformis mosseae</name>
    <name type="common">Endomycorrhizal fungus</name>
    <name type="synonym">Glomus mosseae</name>
    <dbReference type="NCBI Taxonomy" id="27381"/>
    <lineage>
        <taxon>Eukaryota</taxon>
        <taxon>Fungi</taxon>
        <taxon>Fungi incertae sedis</taxon>
        <taxon>Mucoromycota</taxon>
        <taxon>Glomeromycotina</taxon>
        <taxon>Glomeromycetes</taxon>
        <taxon>Glomerales</taxon>
        <taxon>Glomeraceae</taxon>
        <taxon>Funneliformis</taxon>
    </lineage>
</organism>
<gene>
    <name evidence="1" type="ORF">FMOSSE_LOCUS14108</name>
</gene>
<name>A0A9N9HUR3_FUNMO</name>
<evidence type="ECO:0000313" key="2">
    <source>
        <dbReference type="Proteomes" id="UP000789375"/>
    </source>
</evidence>
<dbReference type="Proteomes" id="UP000789375">
    <property type="component" value="Unassembled WGS sequence"/>
</dbReference>
<accession>A0A9N9HUR3</accession>
<comment type="caution">
    <text evidence="1">The sequence shown here is derived from an EMBL/GenBank/DDBJ whole genome shotgun (WGS) entry which is preliminary data.</text>
</comment>
<protein>
    <submittedName>
        <fullName evidence="1">5695_t:CDS:1</fullName>
    </submittedName>
</protein>
<evidence type="ECO:0000313" key="1">
    <source>
        <dbReference type="EMBL" id="CAG8707461.1"/>
    </source>
</evidence>
<dbReference type="AlphaFoldDB" id="A0A9N9HUR3"/>
<reference evidence="1" key="1">
    <citation type="submission" date="2021-06" db="EMBL/GenBank/DDBJ databases">
        <authorList>
            <person name="Kallberg Y."/>
            <person name="Tangrot J."/>
            <person name="Rosling A."/>
        </authorList>
    </citation>
    <scope>NUCLEOTIDE SEQUENCE</scope>
    <source>
        <strain evidence="1">87-6 pot B 2015</strain>
    </source>
</reference>